<feature type="transmembrane region" description="Helical" evidence="11">
    <location>
        <begin position="2713"/>
        <end position="2734"/>
    </location>
</feature>
<keyword evidence="8 11" id="KW-1133">Transmembrane helix</keyword>
<feature type="transmembrane region" description="Helical" evidence="11">
    <location>
        <begin position="3645"/>
        <end position="3671"/>
    </location>
</feature>
<feature type="transmembrane region" description="Helical" evidence="11">
    <location>
        <begin position="2763"/>
        <end position="2788"/>
    </location>
</feature>
<evidence type="ECO:0000313" key="13">
    <source>
        <dbReference type="Proteomes" id="UP000085678"/>
    </source>
</evidence>
<feature type="transmembrane region" description="Helical" evidence="11">
    <location>
        <begin position="3603"/>
        <end position="3624"/>
    </location>
</feature>
<dbReference type="InterPro" id="IPR027417">
    <property type="entry name" value="P-loop_NTPase"/>
</dbReference>
<dbReference type="PROSITE" id="PS00211">
    <property type="entry name" value="ABC_TRANSPORTER_1"/>
    <property type="match status" value="1"/>
</dbReference>
<dbReference type="InterPro" id="IPR017871">
    <property type="entry name" value="ABC_transporter-like_CS"/>
</dbReference>
<dbReference type="InParanoid" id="A0A2R2MRW1"/>
<dbReference type="PANTHER" id="PTHR19229:SF250">
    <property type="entry name" value="ABC TRANSPORTER DOMAIN-CONTAINING PROTEIN-RELATED"/>
    <property type="match status" value="1"/>
</dbReference>
<evidence type="ECO:0000256" key="10">
    <source>
        <dbReference type="SAM" id="MobiDB-lite"/>
    </source>
</evidence>
<dbReference type="InterPro" id="IPR026082">
    <property type="entry name" value="ABCA"/>
</dbReference>
<dbReference type="Pfam" id="PF00005">
    <property type="entry name" value="ABC_tran"/>
    <property type="match status" value="2"/>
</dbReference>
<dbReference type="InterPro" id="IPR003593">
    <property type="entry name" value="AAA+_ATPase"/>
</dbReference>
<feature type="domain" description="ABC transporter" evidence="12">
    <location>
        <begin position="2830"/>
        <end position="3062"/>
    </location>
</feature>
<dbReference type="FunCoup" id="A0A2R2MRW1">
    <property type="interactions" value="3"/>
</dbReference>
<dbReference type="CDD" id="cd03263">
    <property type="entry name" value="ABC_subfamily_A"/>
    <property type="match status" value="2"/>
</dbReference>
<dbReference type="RefSeq" id="XP_023932994.1">
    <property type="nucleotide sequence ID" value="XM_024077226.1"/>
</dbReference>
<dbReference type="PANTHER" id="PTHR19229">
    <property type="entry name" value="ATP-BINDING CASSETTE TRANSPORTER SUBFAMILY A ABCA"/>
    <property type="match status" value="1"/>
</dbReference>
<feature type="transmembrane region" description="Helical" evidence="11">
    <location>
        <begin position="3538"/>
        <end position="3558"/>
    </location>
</feature>
<gene>
    <name evidence="14" type="primary">LOC106170532</name>
</gene>
<evidence type="ECO:0000256" key="1">
    <source>
        <dbReference type="ARBA" id="ARBA00004141"/>
    </source>
</evidence>
<evidence type="ECO:0000259" key="12">
    <source>
        <dbReference type="PROSITE" id="PS50893"/>
    </source>
</evidence>
<dbReference type="GO" id="GO:0016887">
    <property type="term" value="F:ATP hydrolysis activity"/>
    <property type="evidence" value="ECO:0007669"/>
    <property type="project" value="InterPro"/>
</dbReference>
<evidence type="ECO:0000256" key="3">
    <source>
        <dbReference type="ARBA" id="ARBA00022448"/>
    </source>
</evidence>
<reference evidence="14" key="1">
    <citation type="submission" date="2025-08" db="UniProtKB">
        <authorList>
            <consortium name="RefSeq"/>
        </authorList>
    </citation>
    <scope>IDENTIFICATION</scope>
    <source>
        <tissue evidence="14">Gonads</tissue>
    </source>
</reference>
<dbReference type="InterPro" id="IPR003439">
    <property type="entry name" value="ABC_transporter-like_ATP-bd"/>
</dbReference>
<dbReference type="GO" id="GO:0005524">
    <property type="term" value="F:ATP binding"/>
    <property type="evidence" value="ECO:0007669"/>
    <property type="project" value="UniProtKB-KW"/>
</dbReference>
<dbReference type="OrthoDB" id="10255969at2759"/>
<name>A0A2R2MRW1_LINAN</name>
<keyword evidence="3" id="KW-0813">Transport</keyword>
<dbReference type="FunFam" id="3.40.50.300:FF:000335">
    <property type="entry name" value="ATP binding cassette subfamily A member 5"/>
    <property type="match status" value="1"/>
</dbReference>
<evidence type="ECO:0000256" key="6">
    <source>
        <dbReference type="ARBA" id="ARBA00022741"/>
    </source>
</evidence>
<dbReference type="GeneID" id="106170532"/>
<feature type="region of interest" description="Disordered" evidence="10">
    <location>
        <begin position="4116"/>
        <end position="4287"/>
    </location>
</feature>
<accession>A0A2R2MRW1</accession>
<dbReference type="GO" id="GO:0016020">
    <property type="term" value="C:membrane"/>
    <property type="evidence" value="ECO:0007669"/>
    <property type="project" value="UniProtKB-SubCell"/>
</dbReference>
<dbReference type="Gene3D" id="3.40.50.300">
    <property type="entry name" value="P-loop containing nucleotide triphosphate hydrolases"/>
    <property type="match status" value="2"/>
</dbReference>
<dbReference type="Pfam" id="PF23321">
    <property type="entry name" value="R1_ABCA1"/>
    <property type="match status" value="1"/>
</dbReference>
<keyword evidence="13" id="KW-1185">Reference proteome</keyword>
<feature type="compositionally biased region" description="Low complexity" evidence="10">
    <location>
        <begin position="4130"/>
        <end position="4143"/>
    </location>
</feature>
<dbReference type="FunFam" id="3.40.50.300:FF:000298">
    <property type="entry name" value="ATP-binding cassette sub-family A member 12"/>
    <property type="match status" value="1"/>
</dbReference>
<dbReference type="SMART" id="SM00382">
    <property type="entry name" value="AAA"/>
    <property type="match status" value="2"/>
</dbReference>
<evidence type="ECO:0000256" key="11">
    <source>
        <dbReference type="SAM" id="Phobius"/>
    </source>
</evidence>
<feature type="transmembrane region" description="Helical" evidence="11">
    <location>
        <begin position="2687"/>
        <end position="2706"/>
    </location>
</feature>
<keyword evidence="5" id="KW-0677">Repeat</keyword>
<keyword evidence="7" id="KW-0067">ATP-binding</keyword>
<feature type="transmembrane region" description="Helical" evidence="11">
    <location>
        <begin position="3570"/>
        <end position="3591"/>
    </location>
</feature>
<sequence length="4287" mass="467457">MGIAGQLGLLLLKGLTQQLRYAVVLGVKVAWPLAIFTAVVVVRVSVPPEEKTNCNYTVYSLPNSGGLSFVQSFVCNINNTCANEETAADNTAAAGTASARLSTLFAEMEPLLNDSRTRSVLNGLPQTATLIKALATTLETPVVQEFLGKNWTVAELFRNPDEVKSYLVTQLGVLPDYVVDNILAATLNMTGLYNLTGSINFKSIVCGTDMLKKYLVFSSAVDVSAVSSSLCGIQDDLIPVIVNKLQTEIDVAEIVRIAAVFSDLYGEYTLGKGLRDVATMIDTVLQLASLQPWNSVTESDLQAASLWLKAASSVVRSLETSQTLDFTSISALLTAGSSHIQNSSWSSIGPMVNVANLMIVTFNDQLDSMKAMYNSSSMFGKLMNYTIMYGPDYIEAMAVTMLDEQKLTQLSLNADMIGLFCNYTEFVKYFSLPSYVPVSQIHTEVCTNMAALSAHMTAAMGGNWATAMAQFHTALNSTASSADLQTTLNNGKQLQSNLESFFTVQSETMAHLQKVNWTRFLEAFGKYDAAVKTLMNSYMNDSSSYNQYMYNMLSAMDARMDQNNTHWQMMKMNMFITDHVIQHMNQQLLRQQAMYSQSTAIFQLVNHTLTHGVDIIPALVTAMMDTQKVLNLTSFTDPLALICNPSMLQSILALPSSVPVTEMTSLICTNVTTIIAQITADVGTVTQWGQNLTALLNDTSAVSSFNFTHLSIHSTELQTNMMTFQQSVAADISRLMTPGSISVNWTQVTEKLGSFGAALQTMFTSMGNDLSSITTMLETLDTALMNVTSWRTLKLYMSIMNTAVTAVNADMQNALANGMRVRDLLPTADWLHDFINTTILATKDVVDHYASSMVSPDQVLLGLLQIPVLDIQADSVQTTDVTNETLSNVTESANQTLTNVTESANETITNVAESVVQMTFNICNSSVTIASLLGVTNSANLDRLHEMVCNSTIQTAMLTELMSDPALSAILQIQSVNLTEVPNVQLNWTAVQGNMNALMATFMQLMSYNGTYLTDTPITSLLVSLETLQQSMMQFNVTSYLNSLSSLYTILDDPSLANNSMLSSVLNVTQSYLGTIQSQLDLMSAQLEKINANTTSIIVLEDILTAEVRKVTALIDNLPVLVQFALEFVTTEHRNFSQFNQSQENIIMSICYNVTTFEAFFGVNTTNSEVNSTHLQSLLCEALQLNTSTLVTELTQSQSTEVANMIMSATGQATAANFTTLQNSISRYMAALAAVQSLNITIPQFSLTGNDADNFNVTMWQPLVMSYLPRLMEHVTTNMGSTCDAVISLVASQHGGTMDMSGLYINSQVTDMIHNLVVQGSGLSGLLCDYMSMNSTATMMTAMDIQTRIMNIVQVLSNSSMQTGNDTNSTSSTVSLPFSCSATLAKETEIRNYITNWINSTNITALAMSCMPQSYGDIVSGTCSSLESMLSADPGYSSMASYFAAVAPVLEEVSNQLMGSGDINDFLCDAVSGDVSASMSRAMSIQQSMQQLLSLINSTSMDVSNSNSSNSTVTPYTVSYNCSDAIALVTKLTGLANPATWALNYTRVVQCMPSFTDTSFLTDTCSSVSAMLDPATKTMFALGNQAAKMVHQQALAHLDFPGLVCDAVTMNQAGLMAKITSLNTTAMDIMAMVSAVMNGTETISFNCSEIVSLSTTLTDFINHTATNFNMSAMTSCLMASQDVSKMNTTAMLYGSCVQAASTGALPMFAYMQAYLELMTDYYGVMEEMMCYGMSMNVTALMTTVTQLQSDPVFMTKMGEMMTMNFSSPVSCDSLASNFHSVMTKMNATVHNGAAMFTKCMAPDMAHMDFGTMMKQMLVQVNGYMSSDPNMAVIWTPMYLVLQNVLSNSTWTSMTSFSSILSSNPGHLPDLAQISGASSQLIAALMNSTFNVNPTTIAAMSRDDLESVLCNVTALSQLISLHPAFQLTTANISAAICGPNKNETISTLAQMLDIQKVAMAFLETGVPSSFNSQWALSVLNTTTNLVTSLSEFTQIATLMTNFNVESLAAAAPSLVAFFNGGGAETVFTNLDLLINDFKNIVGNDSTARALLNDAQIMSAGIKGLYLLQNFFPLQVQLKQVFLNETAMEVFLTDTVNLPSTVAQEILAANLSFAEMINLGQADLNVKSIFCDPQKLGKLLILNNTVSNGVTMATVSTALCAMNENQTASITQQLLSMLEVGELVKRFVTSSVDSLIHQYNVSSEDIRSVFQTGTSIQPNLTVALSSVTNYTNGLNVFNSADGTISGAQAVQGMSEMLCGTETAFDISSSFSRESATGESPSTSSSTSSSALSSMEIPTDLPASCEALYQQIQSVDSGAIIWTYMEPLMRGKVPFYPATSEYAAIMSETNSTFESLATFVELAKSWANGVTGLQELLNISSQMTVIENALKSNSFVGGALENAFGVSVDDMMSSLNSFSSFSAEDLTKLKAMADLIVNYTECFDLDRMEGYSSEAELEDRVQALGSGSLMGAVVFRNSSSSTSSRKKRATASIPKHVKYEIRMDIDNVARTDRMRDLIWRPEPSDDFGEDMRYMRGFIQLQEMVEQAVIKAHTGKTDLPAVNLQQMPFPCYEKDDFMYYMANYLFPVIMCLSWLIVVAVSVRGAVYEREKSRMEILQIMGLRPVLSWLSWALLVFVEMLILSIMALFLLKVSGSLRHTDMGIFFLFCLDFSLASMAVSLMVAAFFTSPGLASLTAVMVFLIMYLPYVIVISMEVHITLAGTVVLCLFSNTAFAYALAIMGRYEQQGVGINWNNVIVNPYKGVDMSFTGACIMILVDAIIYLLIALFVLIAVPKIKMRLRKRNKVSDEPGNSQFMFSADSRVVEPQVNSLPVGISLTGVTKVFTENGKVAVDDLTLDFYRGQITAFLGHNGAGKTTTINMLTGIVAPSQGTIVVDGKDISKEFSKLRGHVGYCPQEDVLFSYLNVQEHLMFFGRLSEKYSKSELKNKVEEMLKDIKMEHVRKEVASNLSGGMRRRLSVAAAFIGGAETIVLDEPTAGVDPAARRAIWELILKYKEGRTILLCTHHLDEADVLSDRTAIIHKGKLLCVGSPLFLKRHFGTGHKLTISKKPGAVGDESSQKILDFVTRHLPLASLIEEVGTEMTFGLHLNQGQSGTLEKFFLVLEENPEFKNIVNGYGISETTMEEVFLQVCSNAESGRLLNTELDASVDKEETPTEQNRITRTWSMEATEKTPRATGIRLRLQQFGALIVKRFHHYRRDWKTFVLGLILPMAFLILALGLSLIKPQMADMPSIPLMPSLYDPDHVFYKIENPTPFNQRLASFLTQDIGLGTRCMPDFDEKSSYPCSNTAEPGFVTGANNSDWLPLCHCEGGKQICEGGSNTNPPHMSLNSTEILYNLDGYDVQDYLERTHFDFVEKRYGGFTFGNASSNLDVDQSITVHYNTKGYHAMPAFYNTISNLLLRANIDPLTQGDPEEYGITVYNHPYKLSKEQLSKEALINKLADLGIALMILISFSFIPASFTLYLVLERVYHEKRLQFVYGVKSLTYWAATFVWDYLVYLVVVAVAAGILAAFQIDAFSANLNLAATVSLLIMFGFACLPQMYLIQMLFKDASMVFLTLFSFNLATGFVTSLIVFMFSMFPTLTTASDVIGYVLVVLPQFALTSGLVKLLRNQLIADVYQNFGQNAYQNPFNIDFLGINFIFLAVNGLVYMILLIVLDDKVCCNTGVKEQKNHSHVKEDEDVTAERRRVASSAQNDTMTCNTISKVYRTKGLSKILAVDKVSFGVQRGECFGLLGVNGAGKTTTFKMITGDLKPSAGDIDGQALCGDVGYCPQLDPSTYLTGEEVLTCYGKLKGLQGADLNRAVETIIDILGLHEFVKRKVLTYSGGQKRSVSTGVAILGNPAMVLLDEPTAGMDPKTRRNVWKVIQETVNSGRSVLLTSHSMAECEALCSRLAIMVNGSFRCLGSPQHIKNKFGNGYTVNLRMRSDGSDVKAVRAALTSRYPGAVIKDQHYNTVVVSIPGQSTKLSDIFGFLERAKEDLGIEYYGVSQTSLDQVFVNFAKKQHDGITDEMEDEENEQGSTSGQCQDPENKFVDYNNAPPPKSHILYEQNIVQVAPDYLELAAEKAKTKPLPPLNISPGKLPLINESSLKNGLTDPVVVATDENLPPKQQTGSQISVKSKSSNETASSSGVSRKQSEVAADEVLTTKQLTESQVSVKPGSSKPASASSSTRPQSSDSAHFKQNGSQLSVQSGSSKLSRPGSGMVTTGLGSQSTLVPVESVSEQTTIPELHTSASVEKQKTEISVATARGVNPGLPTTPAPVEPLEADLTGTNL</sequence>
<dbReference type="Pfam" id="PF12698">
    <property type="entry name" value="ABC2_membrane_3"/>
    <property type="match status" value="2"/>
</dbReference>
<feature type="transmembrane region" description="Helical" evidence="11">
    <location>
        <begin position="2622"/>
        <end position="2646"/>
    </location>
</feature>
<feature type="compositionally biased region" description="Polar residues" evidence="10">
    <location>
        <begin position="4194"/>
        <end position="4210"/>
    </location>
</feature>
<evidence type="ECO:0000256" key="4">
    <source>
        <dbReference type="ARBA" id="ARBA00022692"/>
    </source>
</evidence>
<evidence type="ECO:0000256" key="9">
    <source>
        <dbReference type="ARBA" id="ARBA00023136"/>
    </source>
</evidence>
<comment type="subcellular location">
    <subcellularLocation>
        <location evidence="1">Membrane</location>
        <topology evidence="1">Multi-pass membrane protein</topology>
    </subcellularLocation>
</comment>
<keyword evidence="6" id="KW-0547">Nucleotide-binding</keyword>
<feature type="region of interest" description="Disordered" evidence="10">
    <location>
        <begin position="2267"/>
        <end position="2290"/>
    </location>
</feature>
<protein>
    <submittedName>
        <fullName evidence="14">Uncharacterized protein LOC106170532</fullName>
    </submittedName>
</protein>
<dbReference type="InterPro" id="IPR056264">
    <property type="entry name" value="R2_ABCA1-4-like"/>
</dbReference>
<dbReference type="PROSITE" id="PS50893">
    <property type="entry name" value="ABC_TRANSPORTER_2"/>
    <property type="match status" value="2"/>
</dbReference>
<feature type="compositionally biased region" description="Polar residues" evidence="10">
    <location>
        <begin position="4032"/>
        <end position="4041"/>
    </location>
</feature>
<feature type="domain" description="ABC transporter" evidence="12">
    <location>
        <begin position="3712"/>
        <end position="3937"/>
    </location>
</feature>
<dbReference type="InterPro" id="IPR013525">
    <property type="entry name" value="ABC2_TM"/>
</dbReference>
<evidence type="ECO:0000256" key="2">
    <source>
        <dbReference type="ARBA" id="ARBA00008869"/>
    </source>
</evidence>
<keyword evidence="4 11" id="KW-0812">Transmembrane</keyword>
<feature type="compositionally biased region" description="Low complexity" evidence="10">
    <location>
        <begin position="4168"/>
        <end position="4191"/>
    </location>
</feature>
<evidence type="ECO:0000256" key="5">
    <source>
        <dbReference type="ARBA" id="ARBA00022737"/>
    </source>
</evidence>
<feature type="compositionally biased region" description="Polar residues" evidence="10">
    <location>
        <begin position="4217"/>
        <end position="4249"/>
    </location>
</feature>
<proteinExistence type="inferred from homology"/>
<dbReference type="SUPFAM" id="SSF52540">
    <property type="entry name" value="P-loop containing nucleoside triphosphate hydrolases"/>
    <property type="match status" value="2"/>
</dbReference>
<dbReference type="KEGG" id="lak:106170532"/>
<feature type="transmembrane region" description="Helical" evidence="11">
    <location>
        <begin position="3458"/>
        <end position="3481"/>
    </location>
</feature>
<dbReference type="Proteomes" id="UP000085678">
    <property type="component" value="Unplaced"/>
</dbReference>
<keyword evidence="9 11" id="KW-0472">Membrane</keyword>
<evidence type="ECO:0000313" key="14">
    <source>
        <dbReference type="RefSeq" id="XP_023932994.1"/>
    </source>
</evidence>
<feature type="region of interest" description="Disordered" evidence="10">
    <location>
        <begin position="4021"/>
        <end position="4053"/>
    </location>
</feature>
<evidence type="ECO:0000256" key="7">
    <source>
        <dbReference type="ARBA" id="ARBA00022840"/>
    </source>
</evidence>
<dbReference type="GO" id="GO:0005319">
    <property type="term" value="F:lipid transporter activity"/>
    <property type="evidence" value="ECO:0007669"/>
    <property type="project" value="TreeGrafter"/>
</dbReference>
<feature type="transmembrane region" description="Helical" evidence="11">
    <location>
        <begin position="3217"/>
        <end position="3238"/>
    </location>
</feature>
<feature type="compositionally biased region" description="Acidic residues" evidence="10">
    <location>
        <begin position="4022"/>
        <end position="4031"/>
    </location>
</feature>
<dbReference type="GO" id="GO:0140359">
    <property type="term" value="F:ABC-type transporter activity"/>
    <property type="evidence" value="ECO:0007669"/>
    <property type="project" value="InterPro"/>
</dbReference>
<feature type="transmembrane region" description="Helical" evidence="11">
    <location>
        <begin position="2658"/>
        <end position="2681"/>
    </location>
</feature>
<comment type="similarity">
    <text evidence="2">Belongs to the ABC transporter superfamily. ABCA family.</text>
</comment>
<feature type="transmembrane region" description="Helical" evidence="11">
    <location>
        <begin position="3501"/>
        <end position="3526"/>
    </location>
</feature>
<organism evidence="13 14">
    <name type="scientific">Lingula anatina</name>
    <name type="common">Brachiopod</name>
    <name type="synonym">Lingula unguis</name>
    <dbReference type="NCBI Taxonomy" id="7574"/>
    <lineage>
        <taxon>Eukaryota</taxon>
        <taxon>Metazoa</taxon>
        <taxon>Spiralia</taxon>
        <taxon>Lophotrochozoa</taxon>
        <taxon>Brachiopoda</taxon>
        <taxon>Linguliformea</taxon>
        <taxon>Lingulata</taxon>
        <taxon>Lingulida</taxon>
        <taxon>Linguloidea</taxon>
        <taxon>Lingulidae</taxon>
        <taxon>Lingula</taxon>
    </lineage>
</organism>
<evidence type="ECO:0000256" key="8">
    <source>
        <dbReference type="ARBA" id="ARBA00022989"/>
    </source>
</evidence>
<feature type="compositionally biased region" description="Low complexity" evidence="10">
    <location>
        <begin position="2272"/>
        <end position="2290"/>
    </location>
</feature>